<comment type="caution">
    <text evidence="2">The sequence shown here is derived from an EMBL/GenBank/DDBJ whole genome shotgun (WGS) entry which is preliminary data.</text>
</comment>
<dbReference type="InterPro" id="IPR006311">
    <property type="entry name" value="TAT_signal"/>
</dbReference>
<keyword evidence="3" id="KW-1185">Reference proteome</keyword>
<evidence type="ECO:0000256" key="1">
    <source>
        <dbReference type="SAM" id="MobiDB-lite"/>
    </source>
</evidence>
<proteinExistence type="predicted"/>
<dbReference type="AlphaFoldDB" id="A0AAW4PI00"/>
<feature type="compositionally biased region" description="Low complexity" evidence="1">
    <location>
        <begin position="28"/>
        <end position="37"/>
    </location>
</feature>
<reference evidence="2 3" key="1">
    <citation type="submission" date="2021-06" db="EMBL/GenBank/DDBJ databases">
        <title>Halomicroarcula sp. a new haloarchaeum isolated from saline soil.</title>
        <authorList>
            <person name="Duran-Viseras A."/>
            <person name="Sanchez-Porro C."/>
            <person name="Ventosa A."/>
        </authorList>
    </citation>
    <scope>NUCLEOTIDE SEQUENCE [LARGE SCALE GENOMIC DNA]</scope>
    <source>
        <strain evidence="2 3">F27</strain>
    </source>
</reference>
<gene>
    <name evidence="2" type="ORF">EGH23_19910</name>
</gene>
<dbReference type="Proteomes" id="UP001430455">
    <property type="component" value="Unassembled WGS sequence"/>
</dbReference>
<feature type="region of interest" description="Disordered" evidence="1">
    <location>
        <begin position="28"/>
        <end position="65"/>
    </location>
</feature>
<protein>
    <recommendedName>
        <fullName evidence="4">ABC transporter substrate-binding protein</fullName>
    </recommendedName>
</protein>
<dbReference type="RefSeq" id="WP_220581737.1">
    <property type="nucleotide sequence ID" value="NZ_RKLT01000015.1"/>
</dbReference>
<evidence type="ECO:0000313" key="2">
    <source>
        <dbReference type="EMBL" id="MBX0297146.1"/>
    </source>
</evidence>
<accession>A0AAW4PI00</accession>
<dbReference type="PROSITE" id="PS51318">
    <property type="entry name" value="TAT"/>
    <property type="match status" value="1"/>
</dbReference>
<evidence type="ECO:0008006" key="4">
    <source>
        <dbReference type="Google" id="ProtNLM"/>
    </source>
</evidence>
<name>A0AAW4PI00_9EURY</name>
<evidence type="ECO:0000313" key="3">
    <source>
        <dbReference type="Proteomes" id="UP001430455"/>
    </source>
</evidence>
<organism evidence="2 3">
    <name type="scientific">Haloarcula nitratireducens</name>
    <dbReference type="NCBI Taxonomy" id="2487749"/>
    <lineage>
        <taxon>Archaea</taxon>
        <taxon>Methanobacteriati</taxon>
        <taxon>Methanobacteriota</taxon>
        <taxon>Stenosarchaea group</taxon>
        <taxon>Halobacteria</taxon>
        <taxon>Halobacteriales</taxon>
        <taxon>Haloarculaceae</taxon>
        <taxon>Haloarcula</taxon>
    </lineage>
</organism>
<sequence>MPIDDDSGSTRRRFVAAGLGAATSGLLAGCSGSSADGSETDRSAATDAGRGSATAAETDASTGGRYAVSMSPVGEVGFDAVPSDVFTVFPQIPEDERLFDREKVAGIVTGEGSS</sequence>
<dbReference type="EMBL" id="RKLT01000015">
    <property type="protein sequence ID" value="MBX0297146.1"/>
    <property type="molecule type" value="Genomic_DNA"/>
</dbReference>